<comment type="caution">
    <text evidence="2">The sequence shown here is derived from an EMBL/GenBank/DDBJ whole genome shotgun (WGS) entry which is preliminary data.</text>
</comment>
<accession>A0AA36N3U3</accession>
<keyword evidence="3" id="KW-1185">Reference proteome</keyword>
<feature type="non-terminal residue" evidence="2">
    <location>
        <position position="1"/>
    </location>
</feature>
<dbReference type="AlphaFoldDB" id="A0AA36N3U3"/>
<keyword evidence="1" id="KW-0812">Transmembrane</keyword>
<keyword evidence="1" id="KW-1133">Transmembrane helix</keyword>
<feature type="transmembrane region" description="Helical" evidence="1">
    <location>
        <begin position="60"/>
        <end position="80"/>
    </location>
</feature>
<dbReference type="Proteomes" id="UP001178507">
    <property type="component" value="Unassembled WGS sequence"/>
</dbReference>
<evidence type="ECO:0000256" key="1">
    <source>
        <dbReference type="SAM" id="Phobius"/>
    </source>
</evidence>
<keyword evidence="1" id="KW-0472">Membrane</keyword>
<sequence length="354" mass="38915">GQQFAVCGDSTFHPFKGTRDSEIQWMAPPVRWVNPERKINLLRKEVQGRFRTRTLRTRQLAVLPMAAGGIRLLVILPTVLPALRLLAVLPTAERTIPLLAGMPTARKCPGCNVPVAPGYIFKNCNMCRVSVCEGCFLPTSTCAKCNAIMNRTGALPASVFGPTAGQMGRTGLPTEASRCRDITLDPEPTAPTLSRWLTALKEAARNAFTYDCTCALSWVRSAEDAKSLDDLDVLCDYPALDARLSSALRACTQSPALKSRIDKLTAESHKNPRLGFPSTKIIWCIIDHHRASVQGQETVLIGELFGMKMPAITQGGGESQLEKFLNSWEVVEAQIQVPIDEQLKLHIFFQQVSK</sequence>
<reference evidence="2" key="1">
    <citation type="submission" date="2023-08" db="EMBL/GenBank/DDBJ databases">
        <authorList>
            <person name="Chen Y."/>
            <person name="Shah S."/>
            <person name="Dougan E. K."/>
            <person name="Thang M."/>
            <person name="Chan C."/>
        </authorList>
    </citation>
    <scope>NUCLEOTIDE SEQUENCE</scope>
</reference>
<proteinExistence type="predicted"/>
<name>A0AA36N3U3_9DINO</name>
<evidence type="ECO:0000313" key="3">
    <source>
        <dbReference type="Proteomes" id="UP001178507"/>
    </source>
</evidence>
<dbReference type="EMBL" id="CAUJNA010001894">
    <property type="protein sequence ID" value="CAJ1389600.1"/>
    <property type="molecule type" value="Genomic_DNA"/>
</dbReference>
<gene>
    <name evidence="2" type="ORF">EVOR1521_LOCUS15186</name>
</gene>
<feature type="non-terminal residue" evidence="2">
    <location>
        <position position="354"/>
    </location>
</feature>
<protein>
    <submittedName>
        <fullName evidence="2">Uncharacterized protein</fullName>
    </submittedName>
</protein>
<organism evidence="2 3">
    <name type="scientific">Effrenium voratum</name>
    <dbReference type="NCBI Taxonomy" id="2562239"/>
    <lineage>
        <taxon>Eukaryota</taxon>
        <taxon>Sar</taxon>
        <taxon>Alveolata</taxon>
        <taxon>Dinophyceae</taxon>
        <taxon>Suessiales</taxon>
        <taxon>Symbiodiniaceae</taxon>
        <taxon>Effrenium</taxon>
    </lineage>
</organism>
<evidence type="ECO:0000313" key="2">
    <source>
        <dbReference type="EMBL" id="CAJ1389600.1"/>
    </source>
</evidence>